<evidence type="ECO:0000313" key="5">
    <source>
        <dbReference type="Proteomes" id="UP000235786"/>
    </source>
</evidence>
<evidence type="ECO:0000256" key="3">
    <source>
        <dbReference type="SAM" id="SignalP"/>
    </source>
</evidence>
<dbReference type="Proteomes" id="UP000235786">
    <property type="component" value="Unassembled WGS sequence"/>
</dbReference>
<accession>A0A2J6RIZ4</accession>
<dbReference type="OrthoDB" id="10295991at2759"/>
<feature type="compositionally biased region" description="Low complexity" evidence="1">
    <location>
        <begin position="158"/>
        <end position="168"/>
    </location>
</feature>
<organism evidence="4 5">
    <name type="scientific">Hyaloscypha variabilis (strain UAMH 11265 / GT02V1 / F)</name>
    <name type="common">Meliniomyces variabilis</name>
    <dbReference type="NCBI Taxonomy" id="1149755"/>
    <lineage>
        <taxon>Eukaryota</taxon>
        <taxon>Fungi</taxon>
        <taxon>Dikarya</taxon>
        <taxon>Ascomycota</taxon>
        <taxon>Pezizomycotina</taxon>
        <taxon>Leotiomycetes</taxon>
        <taxon>Helotiales</taxon>
        <taxon>Hyaloscyphaceae</taxon>
        <taxon>Hyaloscypha</taxon>
        <taxon>Hyaloscypha variabilis</taxon>
    </lineage>
</organism>
<proteinExistence type="predicted"/>
<evidence type="ECO:0000256" key="2">
    <source>
        <dbReference type="SAM" id="Phobius"/>
    </source>
</evidence>
<gene>
    <name evidence="4" type="ORF">L207DRAFT_568125</name>
</gene>
<name>A0A2J6RIZ4_HYAVF</name>
<feature type="chain" id="PRO_5014337173" description="TRP C-terminal domain-containing protein" evidence="3">
    <location>
        <begin position="30"/>
        <end position="277"/>
    </location>
</feature>
<feature type="compositionally biased region" description="Polar residues" evidence="1">
    <location>
        <begin position="147"/>
        <end position="157"/>
    </location>
</feature>
<feature type="transmembrane region" description="Helical" evidence="2">
    <location>
        <begin position="65"/>
        <end position="88"/>
    </location>
</feature>
<feature type="transmembrane region" description="Helical" evidence="2">
    <location>
        <begin position="39"/>
        <end position="58"/>
    </location>
</feature>
<keyword evidence="2" id="KW-0812">Transmembrane</keyword>
<dbReference type="EMBL" id="KZ613948">
    <property type="protein sequence ID" value="PMD38486.1"/>
    <property type="molecule type" value="Genomic_DNA"/>
</dbReference>
<keyword evidence="3" id="KW-0732">Signal</keyword>
<feature type="region of interest" description="Disordered" evidence="1">
    <location>
        <begin position="134"/>
        <end position="170"/>
    </location>
</feature>
<protein>
    <recommendedName>
        <fullName evidence="6">TRP C-terminal domain-containing protein</fullName>
    </recommendedName>
</protein>
<evidence type="ECO:0008006" key="6">
    <source>
        <dbReference type="Google" id="ProtNLM"/>
    </source>
</evidence>
<reference evidence="4 5" key="1">
    <citation type="submission" date="2016-04" db="EMBL/GenBank/DDBJ databases">
        <title>A degradative enzymes factory behind the ericoid mycorrhizal symbiosis.</title>
        <authorList>
            <consortium name="DOE Joint Genome Institute"/>
            <person name="Martino E."/>
            <person name="Morin E."/>
            <person name="Grelet G."/>
            <person name="Kuo A."/>
            <person name="Kohler A."/>
            <person name="Daghino S."/>
            <person name="Barry K."/>
            <person name="Choi C."/>
            <person name="Cichocki N."/>
            <person name="Clum A."/>
            <person name="Copeland A."/>
            <person name="Hainaut M."/>
            <person name="Haridas S."/>
            <person name="Labutti K."/>
            <person name="Lindquist E."/>
            <person name="Lipzen A."/>
            <person name="Khouja H.-R."/>
            <person name="Murat C."/>
            <person name="Ohm R."/>
            <person name="Olson A."/>
            <person name="Spatafora J."/>
            <person name="Veneault-Fourrey C."/>
            <person name="Henrissat B."/>
            <person name="Grigoriev I."/>
            <person name="Martin F."/>
            <person name="Perotto S."/>
        </authorList>
    </citation>
    <scope>NUCLEOTIDE SEQUENCE [LARGE SCALE GENOMIC DNA]</scope>
    <source>
        <strain evidence="4 5">F</strain>
    </source>
</reference>
<evidence type="ECO:0000256" key="1">
    <source>
        <dbReference type="SAM" id="MobiDB-lite"/>
    </source>
</evidence>
<keyword evidence="2" id="KW-0472">Membrane</keyword>
<evidence type="ECO:0000313" key="4">
    <source>
        <dbReference type="EMBL" id="PMD38486.1"/>
    </source>
</evidence>
<keyword evidence="2" id="KW-1133">Transmembrane helix</keyword>
<feature type="transmembrane region" description="Helical" evidence="2">
    <location>
        <begin position="100"/>
        <end position="124"/>
    </location>
</feature>
<keyword evidence="5" id="KW-1185">Reference proteome</keyword>
<sequence length="277" mass="30508">MAAHPSWYISLPILLLVLALGLTVCGVLSAVEELPAVCWTGMTQGVITMLIQVCHLVAEQRPLSYSYYAILLPDSAILLWYTVTFWHMVAAVPVTSTDHLLIALLVLSGLGWLILIVIVVLFSIAVKKQRQTSGTCTSPRRLFGPSTGRQNDTQNIENGLNGTTTGTGEIRLDDLGSIEDTSTDQTMAQMNGNRNTSEEATASPKRASMIHYDLGQPYQSVQNGVLDDHISVHYVDRQPEHPLRMNPVAPSPNRNSTCCIFCTDRARSSHHHHHNQQ</sequence>
<feature type="signal peptide" evidence="3">
    <location>
        <begin position="1"/>
        <end position="29"/>
    </location>
</feature>
<dbReference type="AlphaFoldDB" id="A0A2J6RIZ4"/>